<accession>A0A0A9EPL1</accession>
<proteinExistence type="predicted"/>
<organism evidence="1">
    <name type="scientific">Arundo donax</name>
    <name type="common">Giant reed</name>
    <name type="synonym">Donax arundinaceus</name>
    <dbReference type="NCBI Taxonomy" id="35708"/>
    <lineage>
        <taxon>Eukaryota</taxon>
        <taxon>Viridiplantae</taxon>
        <taxon>Streptophyta</taxon>
        <taxon>Embryophyta</taxon>
        <taxon>Tracheophyta</taxon>
        <taxon>Spermatophyta</taxon>
        <taxon>Magnoliopsida</taxon>
        <taxon>Liliopsida</taxon>
        <taxon>Poales</taxon>
        <taxon>Poaceae</taxon>
        <taxon>PACMAD clade</taxon>
        <taxon>Arundinoideae</taxon>
        <taxon>Arundineae</taxon>
        <taxon>Arundo</taxon>
    </lineage>
</organism>
<protein>
    <submittedName>
        <fullName evidence="1">Uncharacterized protein</fullName>
    </submittedName>
</protein>
<name>A0A0A9EPL1_ARUDO</name>
<evidence type="ECO:0000313" key="1">
    <source>
        <dbReference type="EMBL" id="JAD99815.1"/>
    </source>
</evidence>
<dbReference type="EMBL" id="GBRH01198080">
    <property type="protein sequence ID" value="JAD99815.1"/>
    <property type="molecule type" value="Transcribed_RNA"/>
</dbReference>
<reference evidence="1" key="2">
    <citation type="journal article" date="2015" name="Data Brief">
        <title>Shoot transcriptome of the giant reed, Arundo donax.</title>
        <authorList>
            <person name="Barrero R.A."/>
            <person name="Guerrero F.D."/>
            <person name="Moolhuijzen P."/>
            <person name="Goolsby J.A."/>
            <person name="Tidwell J."/>
            <person name="Bellgard S.E."/>
            <person name="Bellgard M.I."/>
        </authorList>
    </citation>
    <scope>NUCLEOTIDE SEQUENCE</scope>
    <source>
        <tissue evidence="1">Shoot tissue taken approximately 20 cm above the soil surface</tissue>
    </source>
</reference>
<reference evidence="1" key="1">
    <citation type="submission" date="2014-09" db="EMBL/GenBank/DDBJ databases">
        <authorList>
            <person name="Magalhaes I.L.F."/>
            <person name="Oliveira U."/>
            <person name="Santos F.R."/>
            <person name="Vidigal T.H.D.A."/>
            <person name="Brescovit A.D."/>
            <person name="Santos A.J."/>
        </authorList>
    </citation>
    <scope>NUCLEOTIDE SEQUENCE</scope>
    <source>
        <tissue evidence="1">Shoot tissue taken approximately 20 cm above the soil surface</tissue>
    </source>
</reference>
<sequence>MLFYSSKSPTTHYMVKACPVFNPINRSIKLKEQENTHIHTVMGGILYA</sequence>
<dbReference type="AlphaFoldDB" id="A0A0A9EPL1"/>